<dbReference type="Gene3D" id="3.40.1380.10">
    <property type="match status" value="1"/>
</dbReference>
<evidence type="ECO:0000313" key="11">
    <source>
        <dbReference type="EMBL" id="SDB87100.1"/>
    </source>
</evidence>
<dbReference type="STRING" id="1640674.SAMN05216323_100544"/>
<dbReference type="GO" id="GO:0005524">
    <property type="term" value="F:ATP binding"/>
    <property type="evidence" value="ECO:0007669"/>
    <property type="project" value="UniProtKB-UniRule"/>
</dbReference>
<gene>
    <name evidence="10" type="primary">atpG</name>
    <name evidence="11" type="ORF">SAMN05216323_100544</name>
</gene>
<dbReference type="PANTHER" id="PTHR11693">
    <property type="entry name" value="ATP SYNTHASE GAMMA CHAIN"/>
    <property type="match status" value="1"/>
</dbReference>
<reference evidence="11 12" key="1">
    <citation type="submission" date="2016-09" db="EMBL/GenBank/DDBJ databases">
        <authorList>
            <person name="Capua I."/>
            <person name="De Benedictis P."/>
            <person name="Joannis T."/>
            <person name="Lombin L.H."/>
            <person name="Cattoli G."/>
        </authorList>
    </citation>
    <scope>NUCLEOTIDE SEQUENCE [LARGE SCALE GENOMIC DNA]</scope>
    <source>
        <strain evidence="11 12">A7P-90m</strain>
    </source>
</reference>
<organism evidence="11 12">
    <name type="scientific">Williamwhitmania taraxaci</name>
    <dbReference type="NCBI Taxonomy" id="1640674"/>
    <lineage>
        <taxon>Bacteria</taxon>
        <taxon>Pseudomonadati</taxon>
        <taxon>Bacteroidota</taxon>
        <taxon>Bacteroidia</taxon>
        <taxon>Bacteroidales</taxon>
        <taxon>Williamwhitmaniaceae</taxon>
        <taxon>Williamwhitmania</taxon>
    </lineage>
</organism>
<comment type="similarity">
    <text evidence="3 10">Belongs to the ATPase gamma chain family.</text>
</comment>
<dbReference type="GO" id="GO:0005886">
    <property type="term" value="C:plasma membrane"/>
    <property type="evidence" value="ECO:0007669"/>
    <property type="project" value="UniProtKB-SubCell"/>
</dbReference>
<comment type="function">
    <text evidence="1 10">Produces ATP from ADP in the presence of a proton gradient across the membrane. The gamma chain is believed to be important in regulating ATPase activity and the flow of protons through the CF(0) complex.</text>
</comment>
<dbReference type="SUPFAM" id="SSF52943">
    <property type="entry name" value="ATP synthase (F1-ATPase), gamma subunit"/>
    <property type="match status" value="1"/>
</dbReference>
<dbReference type="PANTHER" id="PTHR11693:SF22">
    <property type="entry name" value="ATP SYNTHASE SUBUNIT GAMMA, MITOCHONDRIAL"/>
    <property type="match status" value="1"/>
</dbReference>
<name>A0A1G6GYH0_9BACT</name>
<dbReference type="Pfam" id="PF00231">
    <property type="entry name" value="ATP-synt"/>
    <property type="match status" value="1"/>
</dbReference>
<accession>A0A1G6GYH0</accession>
<dbReference type="InterPro" id="IPR023632">
    <property type="entry name" value="ATP_synth_F1_gsu_CS"/>
</dbReference>
<evidence type="ECO:0000256" key="1">
    <source>
        <dbReference type="ARBA" id="ARBA00003456"/>
    </source>
</evidence>
<keyword evidence="4 10" id="KW-0813">Transport</keyword>
<keyword evidence="12" id="KW-1185">Reference proteome</keyword>
<evidence type="ECO:0000256" key="2">
    <source>
        <dbReference type="ARBA" id="ARBA00004170"/>
    </source>
</evidence>
<evidence type="ECO:0000256" key="9">
    <source>
        <dbReference type="ARBA" id="ARBA00023310"/>
    </source>
</evidence>
<dbReference type="EMBL" id="FMYP01000005">
    <property type="protein sequence ID" value="SDB87100.1"/>
    <property type="molecule type" value="Genomic_DNA"/>
</dbReference>
<dbReference type="InterPro" id="IPR035968">
    <property type="entry name" value="ATP_synth_F1_ATPase_gsu"/>
</dbReference>
<dbReference type="InterPro" id="IPR000131">
    <property type="entry name" value="ATP_synth_F1_gsu"/>
</dbReference>
<evidence type="ECO:0000256" key="3">
    <source>
        <dbReference type="ARBA" id="ARBA00007681"/>
    </source>
</evidence>
<protein>
    <recommendedName>
        <fullName evidence="10">ATP synthase gamma chain</fullName>
    </recommendedName>
    <alternativeName>
        <fullName evidence="10">ATP synthase F1 sector gamma subunit</fullName>
    </alternativeName>
    <alternativeName>
        <fullName evidence="10">F-ATPase gamma subunit</fullName>
    </alternativeName>
</protein>
<sequence length="291" mass="32368">MASLKELRNRITSVTSTRKITSAMKMVSAAKLKRAQDAIYRMRPYSSKLNTMVSNLTMDSMVFSELALAKVSVPRNVTLVIYSANGSLCGAFNSNILKLAEATMDEYRNAYPEVTFSLLVFGKRGYEYFIKRNFHASGPYKSLVDKPNLDVLSALTSGLIQSFISDHTQRVEIIYNEFVSAGVQRPKREVILPFSKTKSESQYELGYIFEPSVELLLEKIVPKSLKIKMYSALLESVAAEQGARTTAMHVATENASDLIGTLSLQYNKARQSAITNEILEITTGAEAQKSK</sequence>
<evidence type="ECO:0000256" key="6">
    <source>
        <dbReference type="ARBA" id="ARBA00023065"/>
    </source>
</evidence>
<dbReference type="GO" id="GO:0045259">
    <property type="term" value="C:proton-transporting ATP synthase complex"/>
    <property type="evidence" value="ECO:0007669"/>
    <property type="project" value="UniProtKB-KW"/>
</dbReference>
<dbReference type="Proteomes" id="UP000199452">
    <property type="component" value="Unassembled WGS sequence"/>
</dbReference>
<keyword evidence="8 10" id="KW-0139">CF(1)</keyword>
<dbReference type="AlphaFoldDB" id="A0A1G6GYH0"/>
<evidence type="ECO:0000256" key="4">
    <source>
        <dbReference type="ARBA" id="ARBA00022448"/>
    </source>
</evidence>
<dbReference type="NCBIfam" id="TIGR01146">
    <property type="entry name" value="ATPsyn_F1gamma"/>
    <property type="match status" value="1"/>
</dbReference>
<evidence type="ECO:0000256" key="8">
    <source>
        <dbReference type="ARBA" id="ARBA00023196"/>
    </source>
</evidence>
<dbReference type="GO" id="GO:0042777">
    <property type="term" value="P:proton motive force-driven plasma membrane ATP synthesis"/>
    <property type="evidence" value="ECO:0007669"/>
    <property type="project" value="UniProtKB-UniRule"/>
</dbReference>
<dbReference type="PRINTS" id="PR00126">
    <property type="entry name" value="ATPASEGAMMA"/>
</dbReference>
<evidence type="ECO:0000256" key="10">
    <source>
        <dbReference type="HAMAP-Rule" id="MF_00815"/>
    </source>
</evidence>
<keyword evidence="10" id="KW-1003">Cell membrane</keyword>
<dbReference type="PROSITE" id="PS00153">
    <property type="entry name" value="ATPASE_GAMMA"/>
    <property type="match status" value="1"/>
</dbReference>
<keyword evidence="7 10" id="KW-0472">Membrane</keyword>
<comment type="subcellular location">
    <subcellularLocation>
        <location evidence="10">Cell membrane</location>
        <topology evidence="10">Peripheral membrane protein</topology>
    </subcellularLocation>
    <subcellularLocation>
        <location evidence="2">Membrane</location>
        <topology evidence="2">Peripheral membrane protein</topology>
    </subcellularLocation>
</comment>
<evidence type="ECO:0000313" key="12">
    <source>
        <dbReference type="Proteomes" id="UP000199452"/>
    </source>
</evidence>
<keyword evidence="5 10" id="KW-0375">Hydrogen ion transport</keyword>
<evidence type="ECO:0000256" key="7">
    <source>
        <dbReference type="ARBA" id="ARBA00023136"/>
    </source>
</evidence>
<dbReference type="CDD" id="cd12151">
    <property type="entry name" value="F1-ATPase_gamma"/>
    <property type="match status" value="1"/>
</dbReference>
<dbReference type="Gene3D" id="1.10.287.80">
    <property type="entry name" value="ATP synthase, gamma subunit, helix hairpin domain"/>
    <property type="match status" value="1"/>
</dbReference>
<dbReference type="GO" id="GO:0046933">
    <property type="term" value="F:proton-transporting ATP synthase activity, rotational mechanism"/>
    <property type="evidence" value="ECO:0007669"/>
    <property type="project" value="UniProtKB-UniRule"/>
</dbReference>
<evidence type="ECO:0000256" key="5">
    <source>
        <dbReference type="ARBA" id="ARBA00022781"/>
    </source>
</evidence>
<dbReference type="RefSeq" id="WP_092435244.1">
    <property type="nucleotide sequence ID" value="NZ_FMYP01000005.1"/>
</dbReference>
<dbReference type="OrthoDB" id="9812769at2"/>
<keyword evidence="9 10" id="KW-0066">ATP synthesis</keyword>
<proteinExistence type="inferred from homology"/>
<comment type="subunit">
    <text evidence="10">F-type ATPases have 2 components, CF(1) - the catalytic core - and CF(0) - the membrane proton channel. CF(1) has five subunits: alpha(3), beta(3), gamma(1), delta(1), epsilon(1). CF(0) has three main subunits: a, b and c.</text>
</comment>
<keyword evidence="6 10" id="KW-0406">Ion transport</keyword>
<dbReference type="HAMAP" id="MF_00815">
    <property type="entry name" value="ATP_synth_gamma_bact"/>
    <property type="match status" value="1"/>
</dbReference>